<protein>
    <submittedName>
        <fullName evidence="3">Uncharacterized protein LOC107460140</fullName>
    </submittedName>
</protein>
<reference evidence="2" key="1">
    <citation type="journal article" date="2016" name="Nat. Genet.">
        <title>The genome sequences of Arachis duranensis and Arachis ipaensis, the diploid ancestors of cultivated peanut.</title>
        <authorList>
            <person name="Bertioli D.J."/>
            <person name="Cannon S.B."/>
            <person name="Froenicke L."/>
            <person name="Huang G."/>
            <person name="Farmer A.D."/>
            <person name="Cannon E.K."/>
            <person name="Liu X."/>
            <person name="Gao D."/>
            <person name="Clevenger J."/>
            <person name="Dash S."/>
            <person name="Ren L."/>
            <person name="Moretzsohn M.C."/>
            <person name="Shirasawa K."/>
            <person name="Huang W."/>
            <person name="Vidigal B."/>
            <person name="Abernathy B."/>
            <person name="Chu Y."/>
            <person name="Niederhuth C.E."/>
            <person name="Umale P."/>
            <person name="Araujo A.C."/>
            <person name="Kozik A."/>
            <person name="Kim K.D."/>
            <person name="Burow M.D."/>
            <person name="Varshney R.K."/>
            <person name="Wang X."/>
            <person name="Zhang X."/>
            <person name="Barkley N."/>
            <person name="Guimaraes P.M."/>
            <person name="Isobe S."/>
            <person name="Guo B."/>
            <person name="Liao B."/>
            <person name="Stalker H.T."/>
            <person name="Schmitz R.J."/>
            <person name="Scheffler B.E."/>
            <person name="Leal-Bertioli S.C."/>
            <person name="Xun X."/>
            <person name="Jackson S.A."/>
            <person name="Michelmore R."/>
            <person name="Ozias-Akins P."/>
        </authorList>
    </citation>
    <scope>NUCLEOTIDE SEQUENCE [LARGE SCALE GENOMIC DNA]</scope>
    <source>
        <strain evidence="2">cv. V14167</strain>
    </source>
</reference>
<dbReference type="InterPro" id="IPR008984">
    <property type="entry name" value="SMAD_FHA_dom_sf"/>
</dbReference>
<organism evidence="2 3">
    <name type="scientific">Arachis duranensis</name>
    <name type="common">Wild peanut</name>
    <dbReference type="NCBI Taxonomy" id="130453"/>
    <lineage>
        <taxon>Eukaryota</taxon>
        <taxon>Viridiplantae</taxon>
        <taxon>Streptophyta</taxon>
        <taxon>Embryophyta</taxon>
        <taxon>Tracheophyta</taxon>
        <taxon>Spermatophyta</taxon>
        <taxon>Magnoliopsida</taxon>
        <taxon>eudicotyledons</taxon>
        <taxon>Gunneridae</taxon>
        <taxon>Pentapetalae</taxon>
        <taxon>rosids</taxon>
        <taxon>fabids</taxon>
        <taxon>Fabales</taxon>
        <taxon>Fabaceae</taxon>
        <taxon>Papilionoideae</taxon>
        <taxon>50 kb inversion clade</taxon>
        <taxon>dalbergioids sensu lato</taxon>
        <taxon>Dalbergieae</taxon>
        <taxon>Pterocarpus clade</taxon>
        <taxon>Arachis</taxon>
    </lineage>
</organism>
<dbReference type="AlphaFoldDB" id="A0A9C6TI61"/>
<name>A0A9C6TI61_ARADU</name>
<feature type="region of interest" description="Disordered" evidence="1">
    <location>
        <begin position="91"/>
        <end position="122"/>
    </location>
</feature>
<reference evidence="3" key="2">
    <citation type="submission" date="2025-08" db="UniProtKB">
        <authorList>
            <consortium name="RefSeq"/>
        </authorList>
    </citation>
    <scope>IDENTIFICATION</scope>
    <source>
        <tissue evidence="3">Whole plant</tissue>
    </source>
</reference>
<evidence type="ECO:0000256" key="1">
    <source>
        <dbReference type="SAM" id="MobiDB-lite"/>
    </source>
</evidence>
<dbReference type="GeneID" id="107460140"/>
<sequence length="271" mass="28680">MVTVVSGNDQREGNAVAVLESTGSKGSVLVNGTLVKKSTSCVLNSGDEVVFGLLGNHAYVFQQLHPETAIKGAEVQSGGGKLLQIEKRTESELDGMEGNSTPNEGIDKATDTGASDKNSPMDCDPDDAVIEAGNVLEERNGARDTQAASSSGTSVLEGLMCSVFKTSIPLTCHVGTPMSQVSIGGASSAFFICSEGGSWTEGLIGLNLRNVRDLNVFSNAQGRKCPRVKRGRVVNLLACMQKIMHVLKTVIQQVNISVLLFVGPERQRRLD</sequence>
<dbReference type="Proteomes" id="UP000515211">
    <property type="component" value="Chromosome 8"/>
</dbReference>
<gene>
    <name evidence="3" type="primary">LOC107460140</name>
</gene>
<accession>A0A9C6TI61</accession>
<dbReference type="SUPFAM" id="SSF49879">
    <property type="entry name" value="SMAD/FHA domain"/>
    <property type="match status" value="1"/>
</dbReference>
<dbReference type="Gene3D" id="2.60.200.20">
    <property type="match status" value="1"/>
</dbReference>
<dbReference type="KEGG" id="adu:107460140"/>
<proteinExistence type="predicted"/>
<keyword evidence="2" id="KW-1185">Reference proteome</keyword>
<dbReference type="RefSeq" id="XP_052108749.1">
    <property type="nucleotide sequence ID" value="XM_052252789.1"/>
</dbReference>
<evidence type="ECO:0000313" key="3">
    <source>
        <dbReference type="RefSeq" id="XP_052108749.1"/>
    </source>
</evidence>
<evidence type="ECO:0000313" key="2">
    <source>
        <dbReference type="Proteomes" id="UP000515211"/>
    </source>
</evidence>